<sequence length="110" mass="11882">MNSFAIAAFCGIALAVCLCAPQTTNFQCEPKCPKNKTEPVLKCRYACSNDWTLPPPLGKFYDGTMCTNNDTGSPLEGRCINGSCILNYTGYKNSLLPALCEDKTENAVVS</sequence>
<accession>A0A0C9SD51</accession>
<feature type="signal peptide" evidence="1">
    <location>
        <begin position="1"/>
        <end position="15"/>
    </location>
</feature>
<dbReference type="EMBL" id="GBZX01000913">
    <property type="protein sequence ID" value="JAG91827.1"/>
    <property type="molecule type" value="mRNA"/>
</dbReference>
<feature type="chain" id="PRO_5013357145" evidence="1">
    <location>
        <begin position="16"/>
        <end position="110"/>
    </location>
</feature>
<evidence type="ECO:0000256" key="1">
    <source>
        <dbReference type="SAM" id="SignalP"/>
    </source>
</evidence>
<protein>
    <submittedName>
        <fullName evidence="2">Putative secreted protein</fullName>
    </submittedName>
</protein>
<proteinExistence type="evidence at transcript level"/>
<name>A0A0C9SD51_AMBAM</name>
<organism evidence="2">
    <name type="scientific">Amblyomma americanum</name>
    <name type="common">Lone star tick</name>
    <dbReference type="NCBI Taxonomy" id="6943"/>
    <lineage>
        <taxon>Eukaryota</taxon>
        <taxon>Metazoa</taxon>
        <taxon>Ecdysozoa</taxon>
        <taxon>Arthropoda</taxon>
        <taxon>Chelicerata</taxon>
        <taxon>Arachnida</taxon>
        <taxon>Acari</taxon>
        <taxon>Parasitiformes</taxon>
        <taxon>Ixodida</taxon>
        <taxon>Ixodoidea</taxon>
        <taxon>Ixodidae</taxon>
        <taxon>Amblyomminae</taxon>
        <taxon>Amblyomma</taxon>
    </lineage>
</organism>
<reference evidence="2" key="1">
    <citation type="journal article" date="2015" name="PLoS ONE">
        <title>An Insight into the Sialome of the Lone Star Tick, Amblyomma americanum, with a Glimpse on Its Time Dependent Gene Expression.</title>
        <authorList>
            <person name="Karim S."/>
            <person name="Ribeiro J.M."/>
        </authorList>
    </citation>
    <scope>NUCLEOTIDE SEQUENCE</scope>
    <source>
        <tissue evidence="2">Salivary gland</tissue>
    </source>
</reference>
<keyword evidence="1" id="KW-0732">Signal</keyword>
<dbReference type="AlphaFoldDB" id="A0A0C9SD51"/>
<evidence type="ECO:0000313" key="2">
    <source>
        <dbReference type="EMBL" id="JAG91827.1"/>
    </source>
</evidence>